<dbReference type="SUPFAM" id="SSF50978">
    <property type="entry name" value="WD40 repeat-like"/>
    <property type="match status" value="1"/>
</dbReference>
<name>A0A1I8BWE5_MELHA</name>
<evidence type="ECO:0000256" key="1">
    <source>
        <dbReference type="SAM" id="MobiDB-lite"/>
    </source>
</evidence>
<dbReference type="Gene3D" id="2.130.10.10">
    <property type="entry name" value="YVTN repeat-like/Quinoprotein amine dehydrogenase"/>
    <property type="match status" value="1"/>
</dbReference>
<organism evidence="2 3">
    <name type="scientific">Meloidogyne hapla</name>
    <name type="common">Root-knot nematode worm</name>
    <dbReference type="NCBI Taxonomy" id="6305"/>
    <lineage>
        <taxon>Eukaryota</taxon>
        <taxon>Metazoa</taxon>
        <taxon>Ecdysozoa</taxon>
        <taxon>Nematoda</taxon>
        <taxon>Chromadorea</taxon>
        <taxon>Rhabditida</taxon>
        <taxon>Tylenchina</taxon>
        <taxon>Tylenchomorpha</taxon>
        <taxon>Tylenchoidea</taxon>
        <taxon>Meloidogynidae</taxon>
        <taxon>Meloidogyninae</taxon>
        <taxon>Meloidogyne</taxon>
    </lineage>
</organism>
<accession>A0A1I8BWE5</accession>
<evidence type="ECO:0000313" key="3">
    <source>
        <dbReference type="WBParaSite" id="MhA1_Contig70.frz3.gene48"/>
    </source>
</evidence>
<feature type="compositionally biased region" description="Basic and acidic residues" evidence="1">
    <location>
        <begin position="8"/>
        <end position="18"/>
    </location>
</feature>
<keyword evidence="2" id="KW-1185">Reference proteome</keyword>
<dbReference type="WBParaSite" id="MhA1_Contig70.frz3.gene48">
    <property type="protein sequence ID" value="MhA1_Contig70.frz3.gene48"/>
    <property type="gene ID" value="MhA1_Contig70.frz3.gene48"/>
</dbReference>
<proteinExistence type="predicted"/>
<evidence type="ECO:0000313" key="2">
    <source>
        <dbReference type="Proteomes" id="UP000095281"/>
    </source>
</evidence>
<dbReference type="InterPro" id="IPR015943">
    <property type="entry name" value="WD40/YVTN_repeat-like_dom_sf"/>
</dbReference>
<dbReference type="Proteomes" id="UP000095281">
    <property type="component" value="Unplaced"/>
</dbReference>
<sequence length="500" mass="56859">MGTVRFLNDFDGKGEQQRGKRYSSVPRLSTGTQSDEIDYNTTGTDPLKAPERGTQTDKEYLLWNRSAINSLRISTNLVNLLLNELNNISEELPLFKVYERSVWGNDFGKELKRRVSLQLLKEIELTKAEGLSPTCQPFAIRCGKGSRLAVLFAETEHDSHCTEHIGHLILNLHRKQNNWIQLPACPSDAIFGRYGEILIVGLYNGEFLLLSTLEGNIGQVLWNGGGPTAGLHTRAITQFQWLDGNKGILISVGLDGKVIKSRLEPNNQLELLESTQITLSDLPKYLHRESKSDQSVGLVGVSIFNDWENKQKLWITTETGVLIQIGEHLKEIKYSQTLYENQNFGGETAEQFISFTCGEKIILIWKTSDGRILQRITKSEDRNFNNNSEGQKLLPIGRSRSEFSVLTDNTNLLFTLVTNQQKQKINTRRGDKNELIVWDILNEELLLRDSQIGECLETITLDKRGGNIMIGIVNREDNKNKIGRERQKKYFLNFYEIVLE</sequence>
<reference evidence="3" key="1">
    <citation type="submission" date="2016-11" db="UniProtKB">
        <authorList>
            <consortium name="WormBaseParasite"/>
        </authorList>
    </citation>
    <scope>IDENTIFICATION</scope>
</reference>
<feature type="region of interest" description="Disordered" evidence="1">
    <location>
        <begin position="1"/>
        <end position="53"/>
    </location>
</feature>
<feature type="compositionally biased region" description="Polar residues" evidence="1">
    <location>
        <begin position="26"/>
        <end position="44"/>
    </location>
</feature>
<protein>
    <submittedName>
        <fullName evidence="3">WD_REPEATS_REGION domain-containing protein</fullName>
    </submittedName>
</protein>
<dbReference type="InterPro" id="IPR036322">
    <property type="entry name" value="WD40_repeat_dom_sf"/>
</dbReference>
<dbReference type="AlphaFoldDB" id="A0A1I8BWE5"/>